<dbReference type="RefSeq" id="WP_184959783.1">
    <property type="nucleotide sequence ID" value="NZ_JACHIN010000002.1"/>
</dbReference>
<dbReference type="EMBL" id="JACHIN010000002">
    <property type="protein sequence ID" value="MBB5076340.1"/>
    <property type="molecule type" value="Genomic_DNA"/>
</dbReference>
<sequence length="62" mass="6118">MSNTTSQPVRPASQVIAQAAASSGEACPAATESLPATSARAKAARPAWICAGLSASIHHTSA</sequence>
<gene>
    <name evidence="1" type="ORF">HNR40_001804</name>
</gene>
<comment type="caution">
    <text evidence="1">The sequence shown here is derived from an EMBL/GenBank/DDBJ whole genome shotgun (WGS) entry which is preliminary data.</text>
</comment>
<keyword evidence="2" id="KW-1185">Reference proteome</keyword>
<reference evidence="1 2" key="1">
    <citation type="submission" date="2020-08" db="EMBL/GenBank/DDBJ databases">
        <title>Genomic Encyclopedia of Type Strains, Phase IV (KMG-IV): sequencing the most valuable type-strain genomes for metagenomic binning, comparative biology and taxonomic classification.</title>
        <authorList>
            <person name="Goeker M."/>
        </authorList>
    </citation>
    <scope>NUCLEOTIDE SEQUENCE [LARGE SCALE GENOMIC DNA]</scope>
    <source>
        <strain evidence="1 2">DSM 45385</strain>
    </source>
</reference>
<evidence type="ECO:0000313" key="1">
    <source>
        <dbReference type="EMBL" id="MBB5076340.1"/>
    </source>
</evidence>
<protein>
    <submittedName>
        <fullName evidence="1">Uncharacterized protein</fullName>
    </submittedName>
</protein>
<proteinExistence type="predicted"/>
<accession>A0A7W7ZZX1</accession>
<name>A0A7W7ZZX1_9ACTN</name>
<organism evidence="1 2">
    <name type="scientific">Nonomuraea endophytica</name>
    <dbReference type="NCBI Taxonomy" id="714136"/>
    <lineage>
        <taxon>Bacteria</taxon>
        <taxon>Bacillati</taxon>
        <taxon>Actinomycetota</taxon>
        <taxon>Actinomycetes</taxon>
        <taxon>Streptosporangiales</taxon>
        <taxon>Streptosporangiaceae</taxon>
        <taxon>Nonomuraea</taxon>
    </lineage>
</organism>
<evidence type="ECO:0000313" key="2">
    <source>
        <dbReference type="Proteomes" id="UP000568380"/>
    </source>
</evidence>
<dbReference type="AlphaFoldDB" id="A0A7W7ZZX1"/>
<dbReference type="Proteomes" id="UP000568380">
    <property type="component" value="Unassembled WGS sequence"/>
</dbReference>